<dbReference type="RefSeq" id="WP_246544775.1">
    <property type="nucleotide sequence ID" value="NZ_BSFJ01000019.1"/>
</dbReference>
<protein>
    <submittedName>
        <fullName evidence="2">Uncharacterized protein</fullName>
    </submittedName>
</protein>
<evidence type="ECO:0000256" key="1">
    <source>
        <dbReference type="SAM" id="Phobius"/>
    </source>
</evidence>
<dbReference type="EMBL" id="BSFJ01000019">
    <property type="protein sequence ID" value="GLK72783.1"/>
    <property type="molecule type" value="Genomic_DNA"/>
</dbReference>
<reference evidence="2" key="1">
    <citation type="journal article" date="2014" name="Int. J. Syst. Evol. Microbiol.">
        <title>Complete genome sequence of Corynebacterium casei LMG S-19264T (=DSM 44701T), isolated from a smear-ripened cheese.</title>
        <authorList>
            <consortium name="US DOE Joint Genome Institute (JGI-PGF)"/>
            <person name="Walter F."/>
            <person name="Albersmeier A."/>
            <person name="Kalinowski J."/>
            <person name="Ruckert C."/>
        </authorList>
    </citation>
    <scope>NUCLEOTIDE SEQUENCE</scope>
    <source>
        <strain evidence="2">VKM B-2484</strain>
    </source>
</reference>
<keyword evidence="1" id="KW-0812">Transmembrane</keyword>
<keyword evidence="1" id="KW-0472">Membrane</keyword>
<evidence type="ECO:0000313" key="2">
    <source>
        <dbReference type="EMBL" id="GLK72783.1"/>
    </source>
</evidence>
<organism evidence="2 3">
    <name type="scientific">Ancylobacter dichloromethanicus</name>
    <dbReference type="NCBI Taxonomy" id="518825"/>
    <lineage>
        <taxon>Bacteria</taxon>
        <taxon>Pseudomonadati</taxon>
        <taxon>Pseudomonadota</taxon>
        <taxon>Alphaproteobacteria</taxon>
        <taxon>Hyphomicrobiales</taxon>
        <taxon>Xanthobacteraceae</taxon>
        <taxon>Ancylobacter</taxon>
    </lineage>
</organism>
<keyword evidence="1" id="KW-1133">Transmembrane helix</keyword>
<comment type="caution">
    <text evidence="2">The sequence shown here is derived from an EMBL/GenBank/DDBJ whole genome shotgun (WGS) entry which is preliminary data.</text>
</comment>
<proteinExistence type="predicted"/>
<name>A0A9W6JAM5_9HYPH</name>
<sequence length="125" mass="14669">MPIIARLNGRFLLWFIALLPLTFGIGSFLLWLRRRFLVYRVDDAGITLWSGQSQPWNKVRNFHFRKRLEGAGPRITRVEIQFEIGSAFIAPDWLQNGDEVVEAFRAGVRVRVPARRKRSIYAERR</sequence>
<keyword evidence="3" id="KW-1185">Reference proteome</keyword>
<gene>
    <name evidence="2" type="ORF">GCM10017643_28990</name>
</gene>
<accession>A0A9W6JAM5</accession>
<feature type="transmembrane region" description="Helical" evidence="1">
    <location>
        <begin position="12"/>
        <end position="32"/>
    </location>
</feature>
<evidence type="ECO:0000313" key="3">
    <source>
        <dbReference type="Proteomes" id="UP001143370"/>
    </source>
</evidence>
<dbReference type="AlphaFoldDB" id="A0A9W6JAM5"/>
<dbReference type="Proteomes" id="UP001143370">
    <property type="component" value="Unassembled WGS sequence"/>
</dbReference>
<reference evidence="2" key="2">
    <citation type="submission" date="2023-01" db="EMBL/GenBank/DDBJ databases">
        <authorList>
            <person name="Sun Q."/>
            <person name="Evtushenko L."/>
        </authorList>
    </citation>
    <scope>NUCLEOTIDE SEQUENCE</scope>
    <source>
        <strain evidence="2">VKM B-2484</strain>
    </source>
</reference>